<dbReference type="NCBIfam" id="NF037979">
    <property type="entry name" value="Na_transp"/>
    <property type="match status" value="1"/>
</dbReference>
<dbReference type="PANTHER" id="PTHR42948">
    <property type="entry name" value="TRANSPORTER"/>
    <property type="match status" value="1"/>
</dbReference>
<feature type="transmembrane region" description="Helical" evidence="6">
    <location>
        <begin position="421"/>
        <end position="443"/>
    </location>
</feature>
<feature type="transmembrane region" description="Helical" evidence="6">
    <location>
        <begin position="137"/>
        <end position="156"/>
    </location>
</feature>
<sequence length="444" mass="49897">MGKFSKLGFILATLGSSIGLGHIWRFPYMVGHNGGSAFVLLYLVLTLSLGIAMLLVEMLIGNLGKKDVVSNYQILDPKRKKYYPFTSFFILGGPLILSFYAVVLGWVLYYLFVVTFDLPKDLEQAKMQFSMLQNGSLIWPVIGFSACLLPTIWFVSRGIEEGIEKLNVVLMPLLFVIFIGLLIYAMTLESMPKALHFLFNFEIQKIDFKVVMDALGQMFFSLSLGVGTIITYSAFTPKRENLFKSSLFIVLPGILISLIAGVMIFTFVFEYHADVSQGPGLVFISLPLTFAKMGMSGQIVSLFFFMALIFAGITSTVSLIEPLALYLINRFNFSRIQASLWIGVVVYVLGVLVILSMNERYAKFLSFAHKSVFGWLDFITSSFLMPLGGLFSVLFIGWILNKKRSFLATKHFFNANAFKAWHFSVRFIAPVVILAIFILQFIVK</sequence>
<evidence type="ECO:0000256" key="5">
    <source>
        <dbReference type="ARBA" id="ARBA00023136"/>
    </source>
</evidence>
<keyword evidence="3 6" id="KW-0812">Transmembrane</keyword>
<feature type="transmembrane region" description="Helical" evidence="6">
    <location>
        <begin position="168"/>
        <end position="187"/>
    </location>
</feature>
<evidence type="ECO:0000256" key="3">
    <source>
        <dbReference type="ARBA" id="ARBA00022692"/>
    </source>
</evidence>
<dbReference type="PANTHER" id="PTHR42948:SF1">
    <property type="entry name" value="TRANSPORTER"/>
    <property type="match status" value="1"/>
</dbReference>
<gene>
    <name evidence="7" type="ORF">EGW01_00865</name>
</gene>
<feature type="transmembrane region" description="Helical" evidence="6">
    <location>
        <begin position="378"/>
        <end position="400"/>
    </location>
</feature>
<keyword evidence="2" id="KW-0813">Transport</keyword>
<dbReference type="GO" id="GO:0016020">
    <property type="term" value="C:membrane"/>
    <property type="evidence" value="ECO:0007669"/>
    <property type="project" value="UniProtKB-SubCell"/>
</dbReference>
<feature type="transmembrane region" description="Helical" evidence="6">
    <location>
        <begin position="88"/>
        <end position="112"/>
    </location>
</feature>
<dbReference type="Proteomes" id="UP000275263">
    <property type="component" value="Unassembled WGS sequence"/>
</dbReference>
<feature type="transmembrane region" description="Helical" evidence="6">
    <location>
        <begin position="214"/>
        <end position="235"/>
    </location>
</feature>
<dbReference type="InterPro" id="IPR047218">
    <property type="entry name" value="YocR/YhdH-like"/>
</dbReference>
<dbReference type="CDD" id="cd10336">
    <property type="entry name" value="SLC6sbd_Tyt1-Like"/>
    <property type="match status" value="1"/>
</dbReference>
<keyword evidence="5 6" id="KW-0472">Membrane</keyword>
<feature type="transmembrane region" description="Helical" evidence="6">
    <location>
        <begin position="340"/>
        <end position="358"/>
    </location>
</feature>
<evidence type="ECO:0000313" key="7">
    <source>
        <dbReference type="EMBL" id="RPF69312.1"/>
    </source>
</evidence>
<protein>
    <submittedName>
        <fullName evidence="7">Sodium-dependent transporter</fullName>
    </submittedName>
</protein>
<evidence type="ECO:0000256" key="4">
    <source>
        <dbReference type="ARBA" id="ARBA00022989"/>
    </source>
</evidence>
<feature type="transmembrane region" description="Helical" evidence="6">
    <location>
        <begin position="302"/>
        <end position="328"/>
    </location>
</feature>
<dbReference type="PRINTS" id="PR00176">
    <property type="entry name" value="NANEUSMPORT"/>
</dbReference>
<comment type="subcellular location">
    <subcellularLocation>
        <location evidence="1">Membrane</location>
        <topology evidence="1">Multi-pass membrane protein</topology>
    </subcellularLocation>
</comment>
<dbReference type="AlphaFoldDB" id="A0A3N5DC68"/>
<comment type="caution">
    <text evidence="7">The sequence shown here is derived from an EMBL/GenBank/DDBJ whole genome shotgun (WGS) entry which is preliminary data.</text>
</comment>
<evidence type="ECO:0000256" key="2">
    <source>
        <dbReference type="ARBA" id="ARBA00022448"/>
    </source>
</evidence>
<proteinExistence type="predicted"/>
<accession>A0A3N5DC68</accession>
<dbReference type="PROSITE" id="PS50267">
    <property type="entry name" value="NA_NEUROTRAN_SYMP_3"/>
    <property type="match status" value="1"/>
</dbReference>
<feature type="transmembrane region" description="Helical" evidence="6">
    <location>
        <begin position="247"/>
        <end position="269"/>
    </location>
</feature>
<feature type="transmembrane region" description="Helical" evidence="6">
    <location>
        <begin position="37"/>
        <end position="56"/>
    </location>
</feature>
<organism evidence="7 8">
    <name type="scientific">Helicobacter pylori</name>
    <name type="common">Campylobacter pylori</name>
    <dbReference type="NCBI Taxonomy" id="210"/>
    <lineage>
        <taxon>Bacteria</taxon>
        <taxon>Pseudomonadati</taxon>
        <taxon>Campylobacterota</taxon>
        <taxon>Epsilonproteobacteria</taxon>
        <taxon>Campylobacterales</taxon>
        <taxon>Helicobacteraceae</taxon>
        <taxon>Helicobacter</taxon>
    </lineage>
</organism>
<dbReference type="Pfam" id="PF00209">
    <property type="entry name" value="SNF"/>
    <property type="match status" value="2"/>
</dbReference>
<keyword evidence="4 6" id="KW-1133">Transmembrane helix</keyword>
<evidence type="ECO:0000256" key="6">
    <source>
        <dbReference type="SAM" id="Phobius"/>
    </source>
</evidence>
<evidence type="ECO:0000313" key="8">
    <source>
        <dbReference type="Proteomes" id="UP000275263"/>
    </source>
</evidence>
<dbReference type="InterPro" id="IPR037272">
    <property type="entry name" value="SNS_sf"/>
</dbReference>
<reference evidence="7 8" key="1">
    <citation type="journal article" date="2017" name="Gut Pathog.">
        <title>Mycobacterium avium subsp. paratuberculosis and associated risk factors for inflammatory bowel disease in Iranian patients.</title>
        <authorList>
            <person name="Zamani S."/>
            <person name="Zali M.R."/>
            <person name="Aghdaei H.A."/>
            <person name="Sechi L.A."/>
            <person name="Niegowska M."/>
            <person name="Caggiu E."/>
            <person name="Keshavarz R."/>
            <person name="Mosavari N."/>
            <person name="Feizabadi M.M."/>
        </authorList>
    </citation>
    <scope>NUCLEOTIDE SEQUENCE [LARGE SCALE GENOMIC DNA]</scope>
    <source>
        <strain evidence="7 8">1057</strain>
    </source>
</reference>
<dbReference type="InterPro" id="IPR000175">
    <property type="entry name" value="Na/ntran_symport"/>
</dbReference>
<dbReference type="RefSeq" id="WP_124019766.1">
    <property type="nucleotide sequence ID" value="NZ_RPFT01000001.1"/>
</dbReference>
<dbReference type="EMBL" id="RPFT01000001">
    <property type="protein sequence ID" value="RPF69312.1"/>
    <property type="molecule type" value="Genomic_DNA"/>
</dbReference>
<name>A0A3N5DC68_HELPX</name>
<dbReference type="SUPFAM" id="SSF161070">
    <property type="entry name" value="SNF-like"/>
    <property type="match status" value="1"/>
</dbReference>
<evidence type="ECO:0000256" key="1">
    <source>
        <dbReference type="ARBA" id="ARBA00004141"/>
    </source>
</evidence>